<organism evidence="1 2">
    <name type="scientific">Flavobacterium columnare (strain ATCC 49512 / CIP 103533 / TG 44/87)</name>
    <dbReference type="NCBI Taxonomy" id="1041826"/>
    <lineage>
        <taxon>Bacteria</taxon>
        <taxon>Pseudomonadati</taxon>
        <taxon>Bacteroidota</taxon>
        <taxon>Flavobacteriia</taxon>
        <taxon>Flavobacteriales</taxon>
        <taxon>Flavobacteriaceae</taxon>
        <taxon>Flavobacterium</taxon>
    </lineage>
</organism>
<dbReference type="KEGG" id="fco:FCOL_11485"/>
<dbReference type="STRING" id="1041826.FCOL_11485"/>
<evidence type="ECO:0000313" key="2">
    <source>
        <dbReference type="Proteomes" id="UP000005638"/>
    </source>
</evidence>
<gene>
    <name evidence="1" type="ordered locus">FCOL_11485</name>
</gene>
<reference evidence="1 2" key="1">
    <citation type="journal article" date="2012" name="J. Bacteriol.">
        <title>Genome Sequence of the Fish Pathogen Flavobacterium columnare ATCC 49512.</title>
        <authorList>
            <person name="Tekedar H.C."/>
            <person name="Karsi A."/>
            <person name="Gillaspy A.F."/>
            <person name="Dyer D.W."/>
            <person name="Benton N.R."/>
            <person name="Zaitshik J."/>
            <person name="Vamenta S."/>
            <person name="Banes M.M."/>
            <person name="Gulsoy N."/>
            <person name="Aboko-Cole M."/>
            <person name="Waldbieser G.C."/>
            <person name="Lawrence M.L."/>
        </authorList>
    </citation>
    <scope>NUCLEOTIDE SEQUENCE [LARGE SCALE GENOMIC DNA]</scope>
    <source>
        <strain evidence="2">ATCC 49512 / CIP 103533 / TG 44/87</strain>
    </source>
</reference>
<name>G8X7Y6_FLACA</name>
<proteinExistence type="predicted"/>
<dbReference type="HOGENOM" id="CLU_158551_0_0_10"/>
<accession>G8X7Y6</accession>
<sequence length="142" mass="16110">MIRKFNSNSNQMVTIINYKERNTEDGKSFFVLEVQGGIEMVQSQTTGKFYATARKAYLSSTFDEMTCKALIGTQMPGTIVKEICDAYEYVDQATGEMVVLTHRYEYAQEQSVAVSQKPIFENFTPSAEVFSKNGKHNYEPVN</sequence>
<dbReference type="AlphaFoldDB" id="G8X7Y6"/>
<evidence type="ECO:0000313" key="1">
    <source>
        <dbReference type="EMBL" id="AEW87100.1"/>
    </source>
</evidence>
<dbReference type="EMBL" id="CP003222">
    <property type="protein sequence ID" value="AEW87100.1"/>
    <property type="molecule type" value="Genomic_DNA"/>
</dbReference>
<protein>
    <submittedName>
        <fullName evidence="1">Uncharacterized protein</fullName>
    </submittedName>
</protein>
<dbReference type="eggNOG" id="ENOG5032S88">
    <property type="taxonomic scope" value="Bacteria"/>
</dbReference>
<keyword evidence="2" id="KW-1185">Reference proteome</keyword>
<dbReference type="Proteomes" id="UP000005638">
    <property type="component" value="Chromosome"/>
</dbReference>